<gene>
    <name evidence="2" type="ORF">ABID14_000658</name>
</gene>
<name>A0ABV2J8G3_9FIRM</name>
<proteinExistence type="predicted"/>
<feature type="transmembrane region" description="Helical" evidence="1">
    <location>
        <begin position="42"/>
        <end position="59"/>
    </location>
</feature>
<evidence type="ECO:0000313" key="2">
    <source>
        <dbReference type="EMBL" id="MET3617033.1"/>
    </source>
</evidence>
<protein>
    <recommendedName>
        <fullName evidence="4">Zn-finger containing protein</fullName>
    </recommendedName>
</protein>
<keyword evidence="1" id="KW-1133">Transmembrane helix</keyword>
<keyword evidence="1" id="KW-0472">Membrane</keyword>
<keyword evidence="1" id="KW-0812">Transmembrane</keyword>
<dbReference type="EMBL" id="JBEPMA010000002">
    <property type="protein sequence ID" value="MET3617033.1"/>
    <property type="molecule type" value="Genomic_DNA"/>
</dbReference>
<organism evidence="2 3">
    <name type="scientific">Peptoniphilus olsenii</name>
    <dbReference type="NCBI Taxonomy" id="411570"/>
    <lineage>
        <taxon>Bacteria</taxon>
        <taxon>Bacillati</taxon>
        <taxon>Bacillota</taxon>
        <taxon>Tissierellia</taxon>
        <taxon>Tissierellales</taxon>
        <taxon>Peptoniphilaceae</taxon>
        <taxon>Peptoniphilus</taxon>
    </lineage>
</organism>
<dbReference type="Proteomes" id="UP001549162">
    <property type="component" value="Unassembled WGS sequence"/>
</dbReference>
<comment type="caution">
    <text evidence="2">The sequence shown here is derived from an EMBL/GenBank/DDBJ whole genome shotgun (WGS) entry which is preliminary data.</text>
</comment>
<dbReference type="RefSeq" id="WP_354367092.1">
    <property type="nucleotide sequence ID" value="NZ_JBEPMA010000002.1"/>
</dbReference>
<reference evidence="2 3" key="1">
    <citation type="submission" date="2024-06" db="EMBL/GenBank/DDBJ databases">
        <title>Genomic Encyclopedia of Type Strains, Phase IV (KMG-IV): sequencing the most valuable type-strain genomes for metagenomic binning, comparative biology and taxonomic classification.</title>
        <authorList>
            <person name="Goeker M."/>
        </authorList>
    </citation>
    <scope>NUCLEOTIDE SEQUENCE [LARGE SCALE GENOMIC DNA]</scope>
    <source>
        <strain evidence="2 3">DSM 21460</strain>
    </source>
</reference>
<evidence type="ECO:0000256" key="1">
    <source>
        <dbReference type="SAM" id="Phobius"/>
    </source>
</evidence>
<feature type="transmembrane region" description="Helical" evidence="1">
    <location>
        <begin position="20"/>
        <end position="36"/>
    </location>
</feature>
<sequence>MNFKDKIRNFMIGRNGHDSLNTFIYALILVLLIVNIFVKNSILSTVAIILLIYSYYRLLSKDIVSRSAENKKFLDTINPLLKKFNFSKNAFKNRKEYKYFTCPKCNLAMKAPRGKGKLLITCKKCGEKFHINS</sequence>
<keyword evidence="3" id="KW-1185">Reference proteome</keyword>
<evidence type="ECO:0008006" key="4">
    <source>
        <dbReference type="Google" id="ProtNLM"/>
    </source>
</evidence>
<accession>A0ABV2J8G3</accession>
<evidence type="ECO:0000313" key="3">
    <source>
        <dbReference type="Proteomes" id="UP001549162"/>
    </source>
</evidence>